<feature type="transmembrane region" description="Helical" evidence="1">
    <location>
        <begin position="102"/>
        <end position="121"/>
    </location>
</feature>
<proteinExistence type="predicted"/>
<feature type="transmembrane region" description="Helical" evidence="1">
    <location>
        <begin position="127"/>
        <end position="144"/>
    </location>
</feature>
<accession>A0ABP7SDM6</accession>
<dbReference type="RefSeq" id="WP_344705737.1">
    <property type="nucleotide sequence ID" value="NZ_BAABBQ010000001.1"/>
</dbReference>
<keyword evidence="3" id="KW-1185">Reference proteome</keyword>
<evidence type="ECO:0000256" key="1">
    <source>
        <dbReference type="SAM" id="Phobius"/>
    </source>
</evidence>
<feature type="transmembrane region" description="Helical" evidence="1">
    <location>
        <begin position="30"/>
        <end position="47"/>
    </location>
</feature>
<evidence type="ECO:0008006" key="4">
    <source>
        <dbReference type="Google" id="ProtNLM"/>
    </source>
</evidence>
<feature type="transmembrane region" description="Helical" evidence="1">
    <location>
        <begin position="343"/>
        <end position="364"/>
    </location>
</feature>
<evidence type="ECO:0000313" key="2">
    <source>
        <dbReference type="EMBL" id="GAA4010143.1"/>
    </source>
</evidence>
<feature type="transmembrane region" description="Helical" evidence="1">
    <location>
        <begin position="242"/>
        <end position="266"/>
    </location>
</feature>
<protein>
    <recommendedName>
        <fullName evidence="4">Glycosyltransferase RgtA/B/C/D-like domain-containing protein</fullName>
    </recommendedName>
</protein>
<keyword evidence="1" id="KW-0812">Transmembrane</keyword>
<feature type="transmembrane region" description="Helical" evidence="1">
    <location>
        <begin position="187"/>
        <end position="206"/>
    </location>
</feature>
<dbReference type="Proteomes" id="UP001500235">
    <property type="component" value="Unassembled WGS sequence"/>
</dbReference>
<feature type="transmembrane region" description="Helical" evidence="1">
    <location>
        <begin position="309"/>
        <end position="331"/>
    </location>
</feature>
<sequence>MPQPSETLSAPAALAPRSGWSVSAEREHRLLGLLATALSALILYLFYNRSWWAPDDGAYAYVAWRLLEGDVLGRDVADVHPGYINFINAAAMRLWGVDMLSMRIPLAALTVVQSALTYWLLRGRGPVVATVGAIAASALTFVLFVNPTANWYALFLAVGTIALLSWPRLKLASMAPWLGFLLGNAFLFRQLSAVFLAMGVLCWLILKHRPAGVADRRVARAVLILIGLGLGAYLVSKGSMTGLLLFGIWPFFLLARAWSASGVLAAASDEPFTSRSMLAMIAGGCAAFVPLAIYHGITGTVGSWLHDSLVAPFLLTSLDFFDGASFGALFVRIAQLSPSAGMLGWLNLAYWLTLLLAPVVLGLRALRTARSSDGDALTPLAVVAIFFGLVSIHYEIPIYLNYTSFLTLAGILSLDLPWRERSLWAGGVAALCGIALLFQAGQPVARGLDATLTGRTLALDASAAHPLASIRTTADDREAMAKILVRIDQRSAGDQRVLAAPFNPEFYFLAQRRSPFRHGITALELQDEAALRRSLGQLRRAPPALLIHRRQDKYNTPEVLALVAELKRWSGRREAVGDYDIYYDLDPRRPERGGQ</sequence>
<organism evidence="2 3">
    <name type="scientific">Sphingomonas swuensis</name>
    <dbReference type="NCBI Taxonomy" id="977800"/>
    <lineage>
        <taxon>Bacteria</taxon>
        <taxon>Pseudomonadati</taxon>
        <taxon>Pseudomonadota</taxon>
        <taxon>Alphaproteobacteria</taxon>
        <taxon>Sphingomonadales</taxon>
        <taxon>Sphingomonadaceae</taxon>
        <taxon>Sphingomonas</taxon>
    </lineage>
</organism>
<comment type="caution">
    <text evidence="2">The sequence shown here is derived from an EMBL/GenBank/DDBJ whole genome shotgun (WGS) entry which is preliminary data.</text>
</comment>
<reference evidence="3" key="1">
    <citation type="journal article" date="2019" name="Int. J. Syst. Evol. Microbiol.">
        <title>The Global Catalogue of Microorganisms (GCM) 10K type strain sequencing project: providing services to taxonomists for standard genome sequencing and annotation.</title>
        <authorList>
            <consortium name="The Broad Institute Genomics Platform"/>
            <consortium name="The Broad Institute Genome Sequencing Center for Infectious Disease"/>
            <person name="Wu L."/>
            <person name="Ma J."/>
        </authorList>
    </citation>
    <scope>NUCLEOTIDE SEQUENCE [LARGE SCALE GENOMIC DNA]</scope>
    <source>
        <strain evidence="3">JCM 17563</strain>
    </source>
</reference>
<feature type="transmembrane region" description="Helical" evidence="1">
    <location>
        <begin position="151"/>
        <end position="167"/>
    </location>
</feature>
<evidence type="ECO:0000313" key="3">
    <source>
        <dbReference type="Proteomes" id="UP001500235"/>
    </source>
</evidence>
<keyword evidence="1" id="KW-1133">Transmembrane helix</keyword>
<name>A0ABP7SDM6_9SPHN</name>
<feature type="transmembrane region" description="Helical" evidence="1">
    <location>
        <begin position="376"/>
        <end position="392"/>
    </location>
</feature>
<feature type="transmembrane region" description="Helical" evidence="1">
    <location>
        <begin position="278"/>
        <end position="297"/>
    </location>
</feature>
<feature type="transmembrane region" description="Helical" evidence="1">
    <location>
        <begin position="422"/>
        <end position="438"/>
    </location>
</feature>
<dbReference type="EMBL" id="BAABBQ010000001">
    <property type="protein sequence ID" value="GAA4010143.1"/>
    <property type="molecule type" value="Genomic_DNA"/>
</dbReference>
<keyword evidence="1" id="KW-0472">Membrane</keyword>
<feature type="transmembrane region" description="Helical" evidence="1">
    <location>
        <begin position="218"/>
        <end position="236"/>
    </location>
</feature>
<gene>
    <name evidence="2" type="ORF">GCM10022280_04160</name>
</gene>